<dbReference type="EMBL" id="CAJVQC010003959">
    <property type="protein sequence ID" value="CAG8534428.1"/>
    <property type="molecule type" value="Genomic_DNA"/>
</dbReference>
<dbReference type="Proteomes" id="UP000789920">
    <property type="component" value="Unassembled WGS sequence"/>
</dbReference>
<protein>
    <submittedName>
        <fullName evidence="1">18404_t:CDS:1</fullName>
    </submittedName>
</protein>
<feature type="non-terminal residue" evidence="1">
    <location>
        <position position="1"/>
    </location>
</feature>
<comment type="caution">
    <text evidence="1">The sequence shown here is derived from an EMBL/GenBank/DDBJ whole genome shotgun (WGS) entry which is preliminary data.</text>
</comment>
<accession>A0ACA9LJD9</accession>
<proteinExistence type="predicted"/>
<keyword evidence="2" id="KW-1185">Reference proteome</keyword>
<evidence type="ECO:0000313" key="1">
    <source>
        <dbReference type="EMBL" id="CAG8534428.1"/>
    </source>
</evidence>
<sequence>RTDSWYIRKYHFEFIYASYVRRSLPVDTATVQEAHDNSKYAPAQKLRIVPPYPLTLTVEELISPSFNSRRASQYRRNPATSRPPRPYYFEILAKAAREKHNELYPEYKYSPKRKNKSKKASK</sequence>
<name>A0ACA9LJD9_9GLOM</name>
<evidence type="ECO:0000313" key="2">
    <source>
        <dbReference type="Proteomes" id="UP000789920"/>
    </source>
</evidence>
<organism evidence="1 2">
    <name type="scientific">Racocetra persica</name>
    <dbReference type="NCBI Taxonomy" id="160502"/>
    <lineage>
        <taxon>Eukaryota</taxon>
        <taxon>Fungi</taxon>
        <taxon>Fungi incertae sedis</taxon>
        <taxon>Mucoromycota</taxon>
        <taxon>Glomeromycotina</taxon>
        <taxon>Glomeromycetes</taxon>
        <taxon>Diversisporales</taxon>
        <taxon>Gigasporaceae</taxon>
        <taxon>Racocetra</taxon>
    </lineage>
</organism>
<gene>
    <name evidence="1" type="ORF">RPERSI_LOCUS3282</name>
</gene>
<reference evidence="1" key="1">
    <citation type="submission" date="2021-06" db="EMBL/GenBank/DDBJ databases">
        <authorList>
            <person name="Kallberg Y."/>
            <person name="Tangrot J."/>
            <person name="Rosling A."/>
        </authorList>
    </citation>
    <scope>NUCLEOTIDE SEQUENCE</scope>
    <source>
        <strain evidence="1">MA461A</strain>
    </source>
</reference>